<sequence>MIIRILGFLLAYLTCLSVAAQHTEKQYSEVDMGYNLMRALSTDPRGLIRQRTVGKTDFDGQFITYENLNEYNRHTSKIFDNKPYVDFDTLLIIGQKEELIRKIENLTAVNLDAERLIPTVLSDEEIEKRLKNKKMGESFGYGIVSFPIIQEGKTGEIYAIIYKTSAIYPAGDPGGNIYVYIKGNDQWELFCVANVFV</sequence>
<feature type="chain" id="PRO_5001695821" evidence="1">
    <location>
        <begin position="20"/>
        <end position="197"/>
    </location>
</feature>
<proteinExistence type="predicted"/>
<keyword evidence="3" id="KW-1185">Reference proteome</keyword>
<dbReference type="AlphaFoldDB" id="A0A074L5X4"/>
<dbReference type="EMBL" id="JMIH01000014">
    <property type="protein sequence ID" value="KEO75228.1"/>
    <property type="molecule type" value="Genomic_DNA"/>
</dbReference>
<dbReference type="eggNOG" id="ENOG502ZTZ4">
    <property type="taxonomic scope" value="Bacteria"/>
</dbReference>
<evidence type="ECO:0000313" key="2">
    <source>
        <dbReference type="EMBL" id="KEO75228.1"/>
    </source>
</evidence>
<dbReference type="Proteomes" id="UP000027821">
    <property type="component" value="Unassembled WGS sequence"/>
</dbReference>
<accession>A0A074L5X4</accession>
<comment type="caution">
    <text evidence="2">The sequence shown here is derived from an EMBL/GenBank/DDBJ whole genome shotgun (WGS) entry which is preliminary data.</text>
</comment>
<organism evidence="2 3">
    <name type="scientific">Anditalea andensis</name>
    <dbReference type="NCBI Taxonomy" id="1048983"/>
    <lineage>
        <taxon>Bacteria</taxon>
        <taxon>Pseudomonadati</taxon>
        <taxon>Bacteroidota</taxon>
        <taxon>Cytophagia</taxon>
        <taxon>Cytophagales</taxon>
        <taxon>Cytophagaceae</taxon>
        <taxon>Anditalea</taxon>
    </lineage>
</organism>
<reference evidence="2 3" key="1">
    <citation type="submission" date="2014-04" db="EMBL/GenBank/DDBJ databases">
        <title>Characterization and application of a salt tolerant electro-active bacterium.</title>
        <authorList>
            <person name="Yang L."/>
            <person name="Wei S."/>
            <person name="Tay Q.X.M."/>
        </authorList>
    </citation>
    <scope>NUCLEOTIDE SEQUENCE [LARGE SCALE GENOMIC DNA]</scope>
    <source>
        <strain evidence="2 3">LY1</strain>
    </source>
</reference>
<protein>
    <submittedName>
        <fullName evidence="2">Uncharacterized protein</fullName>
    </submittedName>
</protein>
<dbReference type="OrthoDB" id="836915at2"/>
<name>A0A074L5X4_9BACT</name>
<keyword evidence="1" id="KW-0732">Signal</keyword>
<dbReference type="STRING" id="1048983.EL17_06085"/>
<dbReference type="RefSeq" id="WP_035071946.1">
    <property type="nucleotide sequence ID" value="NZ_JMIH01000014.1"/>
</dbReference>
<gene>
    <name evidence="2" type="ORF">EL17_06085</name>
</gene>
<evidence type="ECO:0000313" key="3">
    <source>
        <dbReference type="Proteomes" id="UP000027821"/>
    </source>
</evidence>
<evidence type="ECO:0000256" key="1">
    <source>
        <dbReference type="SAM" id="SignalP"/>
    </source>
</evidence>
<feature type="signal peptide" evidence="1">
    <location>
        <begin position="1"/>
        <end position="19"/>
    </location>
</feature>